<dbReference type="Gene3D" id="3.40.50.1820">
    <property type="entry name" value="alpha/beta hydrolase"/>
    <property type="match status" value="1"/>
</dbReference>
<evidence type="ECO:0000256" key="1">
    <source>
        <dbReference type="ARBA" id="ARBA00022801"/>
    </source>
</evidence>
<dbReference type="PRINTS" id="PR00111">
    <property type="entry name" value="ABHYDROLASE"/>
</dbReference>
<dbReference type="AlphaFoldDB" id="A0A7C1FR49"/>
<feature type="domain" description="AB hydrolase-1" evidence="2">
    <location>
        <begin position="18"/>
        <end position="246"/>
    </location>
</feature>
<dbReference type="EMBL" id="DSMG01000038">
    <property type="protein sequence ID" value="HDX30455.1"/>
    <property type="molecule type" value="Genomic_DNA"/>
</dbReference>
<reference evidence="3" key="1">
    <citation type="journal article" date="2020" name="mSystems">
        <title>Genome- and Community-Level Interaction Insights into Carbon Utilization and Element Cycling Functions of Hydrothermarchaeota in Hydrothermal Sediment.</title>
        <authorList>
            <person name="Zhou Z."/>
            <person name="Liu Y."/>
            <person name="Xu W."/>
            <person name="Pan J."/>
            <person name="Luo Z.H."/>
            <person name="Li M."/>
        </authorList>
    </citation>
    <scope>NUCLEOTIDE SEQUENCE [LARGE SCALE GENOMIC DNA]</scope>
    <source>
        <strain evidence="3">SpSt-289</strain>
    </source>
</reference>
<evidence type="ECO:0000259" key="2">
    <source>
        <dbReference type="Pfam" id="PF00561"/>
    </source>
</evidence>
<keyword evidence="1 3" id="KW-0378">Hydrolase</keyword>
<gene>
    <name evidence="3" type="ORF">ENQ20_03065</name>
</gene>
<dbReference type="InterPro" id="IPR000073">
    <property type="entry name" value="AB_hydrolase_1"/>
</dbReference>
<dbReference type="PANTHER" id="PTHR43798">
    <property type="entry name" value="MONOACYLGLYCEROL LIPASE"/>
    <property type="match status" value="1"/>
</dbReference>
<protein>
    <submittedName>
        <fullName evidence="3">Alpha/beta fold hydrolase</fullName>
    </submittedName>
</protein>
<dbReference type="GO" id="GO:0016787">
    <property type="term" value="F:hydrolase activity"/>
    <property type="evidence" value="ECO:0007669"/>
    <property type="project" value="UniProtKB-KW"/>
</dbReference>
<organism evidence="3">
    <name type="scientific">Caldilinea aerophila</name>
    <dbReference type="NCBI Taxonomy" id="133453"/>
    <lineage>
        <taxon>Bacteria</taxon>
        <taxon>Bacillati</taxon>
        <taxon>Chloroflexota</taxon>
        <taxon>Caldilineae</taxon>
        <taxon>Caldilineales</taxon>
        <taxon>Caldilineaceae</taxon>
        <taxon>Caldilinea</taxon>
    </lineage>
</organism>
<evidence type="ECO:0000313" key="3">
    <source>
        <dbReference type="EMBL" id="HDX30455.1"/>
    </source>
</evidence>
<dbReference type="GO" id="GO:0016020">
    <property type="term" value="C:membrane"/>
    <property type="evidence" value="ECO:0007669"/>
    <property type="project" value="TreeGrafter"/>
</dbReference>
<dbReference type="Pfam" id="PF00561">
    <property type="entry name" value="Abhydrolase_1"/>
    <property type="match status" value="1"/>
</dbReference>
<dbReference type="OMA" id="VCDRRMW"/>
<name>A0A7C1FR49_9CHLR</name>
<dbReference type="InterPro" id="IPR050266">
    <property type="entry name" value="AB_hydrolase_sf"/>
</dbReference>
<comment type="caution">
    <text evidence="3">The sequence shown here is derived from an EMBL/GenBank/DDBJ whole genome shotgun (WGS) entry which is preliminary data.</text>
</comment>
<dbReference type="SUPFAM" id="SSF53474">
    <property type="entry name" value="alpha/beta-Hydrolases"/>
    <property type="match status" value="1"/>
</dbReference>
<accession>A0A7C1FR49</accession>
<proteinExistence type="predicted"/>
<sequence length="265" mass="28535">MLAVNDTHLYYEEAGVGPAVVLIHGFTLDTRMWDDQFLPLAQGFRVIRYDLRGFGRSALPTDAPYSHVEDLRALLDALGLQQAHLVGLSKGGGVALDFALTYPQRALSLALIDTVLGGHAWSAEGSARDALVWQEAARGGIPAAKASWLAHPLFAPALRQPAVAARLRQIIADYTGWHFVNANPEQSLTPPAGQRLHELRLPVLAMVGEHDLPDFVQIAARIGREVPQARTVVVPGAGHMANMESPATVTQALRNFLQAVALGAK</sequence>
<dbReference type="PANTHER" id="PTHR43798:SF31">
    <property type="entry name" value="AB HYDROLASE SUPERFAMILY PROTEIN YCLE"/>
    <property type="match status" value="1"/>
</dbReference>
<dbReference type="InterPro" id="IPR029058">
    <property type="entry name" value="AB_hydrolase_fold"/>
</dbReference>